<evidence type="ECO:0000313" key="2">
    <source>
        <dbReference type="Proteomes" id="UP000308874"/>
    </source>
</evidence>
<dbReference type="EMBL" id="MK504443">
    <property type="protein sequence ID" value="QBJ03443.1"/>
    <property type="molecule type" value="Genomic_DNA"/>
</dbReference>
<accession>A0A4Y5FEH0</accession>
<keyword evidence="2" id="KW-1185">Reference proteome</keyword>
<gene>
    <name evidence="1" type="ORF">B521_0093</name>
</gene>
<sequence length="105" mass="12550">MNKIVVTLKKNKYNKYLFKAEQNGELLYKKEYVAGKKYDDTDLVDNQADAFSAFVDYTQDRIDAELLANPNFKFDNMEQLKKFMGAKLQKEFYRVQEKYFANYKK</sequence>
<protein>
    <submittedName>
        <fullName evidence="1">Uncharacterized protein</fullName>
    </submittedName>
</protein>
<organism evidence="1 2">
    <name type="scientific">Lactobacillus phage 521B</name>
    <dbReference type="NCBI Taxonomy" id="2510942"/>
    <lineage>
        <taxon>Viruses</taxon>
        <taxon>Duplodnaviria</taxon>
        <taxon>Heunggongvirae</taxon>
        <taxon>Uroviricota</taxon>
        <taxon>Caudoviricetes</taxon>
        <taxon>Herelleviridae</taxon>
        <taxon>Tybeckvirus</taxon>
        <taxon>Tybeckvirus tv521B</taxon>
    </lineage>
</organism>
<reference evidence="1 2" key="1">
    <citation type="submission" date="2019-02" db="EMBL/GenBank/DDBJ databases">
        <title>Isolation of virulent Lactobacillus brevis phages.</title>
        <authorList>
            <person name="Feyereisen M."/>
            <person name="Mahony J."/>
            <person name="O'Sullivan T."/>
            <person name="van Sinderen D."/>
        </authorList>
    </citation>
    <scope>NUCLEOTIDE SEQUENCE [LARGE SCALE GENOMIC DNA]</scope>
</reference>
<proteinExistence type="predicted"/>
<evidence type="ECO:0000313" key="1">
    <source>
        <dbReference type="EMBL" id="QBJ03443.1"/>
    </source>
</evidence>
<dbReference type="Proteomes" id="UP000308874">
    <property type="component" value="Segment"/>
</dbReference>
<name>A0A4Y5FEH0_9CAUD</name>